<dbReference type="GO" id="GO:0009653">
    <property type="term" value="P:anatomical structure morphogenesis"/>
    <property type="evidence" value="ECO:0007669"/>
    <property type="project" value="TreeGrafter"/>
</dbReference>
<organism evidence="3 4">
    <name type="scientific">Penaeus vannamei</name>
    <name type="common">Whiteleg shrimp</name>
    <name type="synonym">Litopenaeus vannamei</name>
    <dbReference type="NCBI Taxonomy" id="6689"/>
    <lineage>
        <taxon>Eukaryota</taxon>
        <taxon>Metazoa</taxon>
        <taxon>Ecdysozoa</taxon>
        <taxon>Arthropoda</taxon>
        <taxon>Crustacea</taxon>
        <taxon>Multicrustacea</taxon>
        <taxon>Malacostraca</taxon>
        <taxon>Eumalacostraca</taxon>
        <taxon>Eucarida</taxon>
        <taxon>Decapoda</taxon>
        <taxon>Dendrobranchiata</taxon>
        <taxon>Penaeoidea</taxon>
        <taxon>Penaeidae</taxon>
        <taxon>Penaeus</taxon>
    </lineage>
</organism>
<dbReference type="PROSITE" id="PS51034">
    <property type="entry name" value="ZP_2"/>
    <property type="match status" value="1"/>
</dbReference>
<evidence type="ECO:0000256" key="1">
    <source>
        <dbReference type="SAM" id="Phobius"/>
    </source>
</evidence>
<evidence type="ECO:0000313" key="4">
    <source>
        <dbReference type="Proteomes" id="UP000283509"/>
    </source>
</evidence>
<reference evidence="3 4" key="1">
    <citation type="submission" date="2018-04" db="EMBL/GenBank/DDBJ databases">
        <authorList>
            <person name="Zhang X."/>
            <person name="Yuan J."/>
            <person name="Li F."/>
            <person name="Xiang J."/>
        </authorList>
    </citation>
    <scope>NUCLEOTIDE SEQUENCE [LARGE SCALE GENOMIC DNA]</scope>
    <source>
        <tissue evidence="3">Muscle</tissue>
    </source>
</reference>
<evidence type="ECO:0000313" key="3">
    <source>
        <dbReference type="EMBL" id="ROT61302.1"/>
    </source>
</evidence>
<protein>
    <recommendedName>
        <fullName evidence="2">ZP domain-containing protein</fullName>
    </recommendedName>
</protein>
<dbReference type="EMBL" id="QCYY01004257">
    <property type="protein sequence ID" value="ROT61302.1"/>
    <property type="molecule type" value="Genomic_DNA"/>
</dbReference>
<dbReference type="InterPro" id="IPR001507">
    <property type="entry name" value="ZP_dom"/>
</dbReference>
<dbReference type="PANTHER" id="PTHR47327:SF2">
    <property type="entry name" value="FI18240P1-RELATED"/>
    <property type="match status" value="1"/>
</dbReference>
<comment type="caution">
    <text evidence="3">The sequence shown here is derived from an EMBL/GenBank/DDBJ whole genome shotgun (WGS) entry which is preliminary data.</text>
</comment>
<accession>A0A3R7SHB4</accession>
<feature type="transmembrane region" description="Helical" evidence="1">
    <location>
        <begin position="337"/>
        <end position="361"/>
    </location>
</feature>
<sequence>MSASEKICRLSHHSSATLAHIQEPYLEISNATTNEMQSCYQCRGAEMLARISTSTLFHGKVYAKDRPNSCVMDVKNSTEFEIVLPYNDVNCDVVQEGPGAFSTNIVIQHHDMIVTSADVGLALHCKYDLKNQTVTNSLISGLEVKGALDTAEFFEETIVESPNVVMRVTTLRGDDIFSAQVGDNMALRFEITDEQSPYEIFVRDLIAMDGQDSSEILLIDERGCPTDPTIMSSVVQMGSGSVLHAPFQAFKFPASDIVQFRALVTPCLPRCEPVQCSVQGFDGVPRNELSYGRKKREVHETDIMVAQSVRITDKFQFSASRQEEVEVDLAQETCSSFTGVIVACALFLAAQLVLLMAWSYLWHKKRATKQIDPNPPSSLYFGTTSSRTSSSYLTD</sequence>
<keyword evidence="1" id="KW-1133">Transmembrane helix</keyword>
<gene>
    <name evidence="3" type="ORF">C7M84_020924</name>
</gene>
<dbReference type="AlphaFoldDB" id="A0A3R7SHB4"/>
<dbReference type="Proteomes" id="UP000283509">
    <property type="component" value="Unassembled WGS sequence"/>
</dbReference>
<dbReference type="OrthoDB" id="5867217at2759"/>
<evidence type="ECO:0000259" key="2">
    <source>
        <dbReference type="PROSITE" id="PS51034"/>
    </source>
</evidence>
<name>A0A3R7SHB4_PENVA</name>
<keyword evidence="4" id="KW-1185">Reference proteome</keyword>
<reference evidence="3 4" key="2">
    <citation type="submission" date="2019-01" db="EMBL/GenBank/DDBJ databases">
        <title>The decoding of complex shrimp genome reveals the adaptation for benthos swimmer, frequently molting mechanism and breeding impact on genome.</title>
        <authorList>
            <person name="Sun Y."/>
            <person name="Gao Y."/>
            <person name="Yu Y."/>
        </authorList>
    </citation>
    <scope>NUCLEOTIDE SEQUENCE [LARGE SCALE GENOMIC DNA]</scope>
    <source>
        <tissue evidence="3">Muscle</tissue>
    </source>
</reference>
<dbReference type="PANTHER" id="PTHR47327">
    <property type="entry name" value="FI18240P1-RELATED"/>
    <property type="match status" value="1"/>
</dbReference>
<feature type="domain" description="ZP" evidence="2">
    <location>
        <begin position="41"/>
        <end position="283"/>
    </location>
</feature>
<keyword evidence="1" id="KW-0472">Membrane</keyword>
<proteinExistence type="predicted"/>
<dbReference type="InterPro" id="IPR052774">
    <property type="entry name" value="Celegans_DevNeuronal_Protein"/>
</dbReference>
<keyword evidence="1" id="KW-0812">Transmembrane</keyword>
<dbReference type="SMART" id="SM00241">
    <property type="entry name" value="ZP"/>
    <property type="match status" value="1"/>
</dbReference>